<keyword evidence="3" id="KW-1185">Reference proteome</keyword>
<dbReference type="KEGG" id="aaut:ACETAC_08915"/>
<evidence type="ECO:0000313" key="3">
    <source>
        <dbReference type="Proteomes" id="UP000671913"/>
    </source>
</evidence>
<dbReference type="EMBL" id="CP060096">
    <property type="protein sequence ID" value="QSZ26980.1"/>
    <property type="molecule type" value="Genomic_DNA"/>
</dbReference>
<organism evidence="2 3">
    <name type="scientific">Aceticella autotrophica</name>
    <dbReference type="NCBI Taxonomy" id="2755338"/>
    <lineage>
        <taxon>Bacteria</taxon>
        <taxon>Bacillati</taxon>
        <taxon>Bacillota</taxon>
        <taxon>Clostridia</taxon>
        <taxon>Thermoanaerobacterales</taxon>
        <taxon>Thermoanaerobacteraceae</taxon>
        <taxon>Aceticella</taxon>
    </lineage>
</organism>
<keyword evidence="1" id="KW-0472">Membrane</keyword>
<keyword evidence="1" id="KW-0812">Transmembrane</keyword>
<feature type="transmembrane region" description="Helical" evidence="1">
    <location>
        <begin position="6"/>
        <end position="22"/>
    </location>
</feature>
<proteinExistence type="predicted"/>
<evidence type="ECO:0000256" key="1">
    <source>
        <dbReference type="SAM" id="Phobius"/>
    </source>
</evidence>
<dbReference type="RefSeq" id="WP_284679670.1">
    <property type="nucleotide sequence ID" value="NZ_CP060096.1"/>
</dbReference>
<dbReference type="AlphaFoldDB" id="A0A975GA69"/>
<accession>A0A975GA69</accession>
<protein>
    <submittedName>
        <fullName evidence="2">Uncharacterized protein</fullName>
    </submittedName>
</protein>
<reference evidence="2" key="1">
    <citation type="submission" date="2020-08" db="EMBL/GenBank/DDBJ databases">
        <title>Genomic insights into the carbon and energy metabolism of the first obligate autotrophic acetogenic bacterium Aceticella autotrophica gen. nov., sp. nov.</title>
        <authorList>
            <person name="Toshchakov S.V."/>
            <person name="Elcheninov A.G."/>
            <person name="Kublanov I.V."/>
            <person name="Frolov E.N."/>
            <person name="Lebedinsky A.V."/>
        </authorList>
    </citation>
    <scope>NUCLEOTIDE SEQUENCE</scope>
    <source>
        <strain evidence="2">3443-3Ac</strain>
    </source>
</reference>
<evidence type="ECO:0000313" key="2">
    <source>
        <dbReference type="EMBL" id="QSZ26980.1"/>
    </source>
</evidence>
<gene>
    <name evidence="2" type="ORF">ACETAC_08915</name>
</gene>
<sequence length="45" mass="5348">MVDFVVIAFAVFISVELIFHEIKKEFKGDICMYYNKKCRDCGLRK</sequence>
<keyword evidence="1" id="KW-1133">Transmembrane helix</keyword>
<name>A0A975GA69_9THEO</name>
<dbReference type="Proteomes" id="UP000671913">
    <property type="component" value="Chromosome"/>
</dbReference>